<name>A0ABR5ML39_9BACI</name>
<evidence type="ECO:0000313" key="3">
    <source>
        <dbReference type="Proteomes" id="UP000037854"/>
    </source>
</evidence>
<feature type="transmembrane region" description="Helical" evidence="1">
    <location>
        <begin position="168"/>
        <end position="192"/>
    </location>
</feature>
<feature type="transmembrane region" description="Helical" evidence="1">
    <location>
        <begin position="50"/>
        <end position="68"/>
    </location>
</feature>
<keyword evidence="3" id="KW-1185">Reference proteome</keyword>
<evidence type="ECO:0000313" key="2">
    <source>
        <dbReference type="EMBL" id="KPH76668.1"/>
    </source>
</evidence>
<gene>
    <name evidence="2" type="ORF">AFL42_05205</name>
</gene>
<feature type="transmembrane region" description="Helical" evidence="1">
    <location>
        <begin position="198"/>
        <end position="217"/>
    </location>
</feature>
<accession>A0ABR5ML39</accession>
<dbReference type="Pfam" id="PF04854">
    <property type="entry name" value="DUF624"/>
    <property type="match status" value="1"/>
</dbReference>
<feature type="transmembrane region" description="Helical" evidence="1">
    <location>
        <begin position="130"/>
        <end position="156"/>
    </location>
</feature>
<sequence>MKYSGVMRGVYAISMWVMRFSIINLLWLLFQLPIIFIVVSILYANSKEDIIILLPILIILIPFLLFPATQSMFSTVRDWLINDDDKGLIQSYIKYYKENYKKSMKTGIILTVVWGIWGFDFYYFSKESVVLMFMVGFLGLLLYVYTINIFSLNAHFHLSLAGLLKKSLIITIGSPILTIIILLSNSLLLVISIYKLTFLIPFFTGALITFLSFSAFYRQYINLSHLNGQ</sequence>
<keyword evidence="1" id="KW-0812">Transmembrane</keyword>
<organism evidence="2 3">
    <name type="scientific">Oceanobacillus caeni</name>
    <dbReference type="NCBI Taxonomy" id="405946"/>
    <lineage>
        <taxon>Bacteria</taxon>
        <taxon>Bacillati</taxon>
        <taxon>Bacillota</taxon>
        <taxon>Bacilli</taxon>
        <taxon>Bacillales</taxon>
        <taxon>Bacillaceae</taxon>
        <taxon>Oceanobacillus</taxon>
    </lineage>
</organism>
<comment type="caution">
    <text evidence="2">The sequence shown here is derived from an EMBL/GenBank/DDBJ whole genome shotgun (WGS) entry which is preliminary data.</text>
</comment>
<keyword evidence="1" id="KW-0472">Membrane</keyword>
<dbReference type="InterPro" id="IPR006938">
    <property type="entry name" value="DUF624"/>
</dbReference>
<protein>
    <recommendedName>
        <fullName evidence="4">DUF624 domain-containing protein</fullName>
    </recommendedName>
</protein>
<dbReference type="Proteomes" id="UP000037854">
    <property type="component" value="Unassembled WGS sequence"/>
</dbReference>
<dbReference type="RefSeq" id="WP_128715680.1">
    <property type="nucleotide sequence ID" value="NZ_LGTK01000012.1"/>
</dbReference>
<proteinExistence type="predicted"/>
<evidence type="ECO:0000256" key="1">
    <source>
        <dbReference type="SAM" id="Phobius"/>
    </source>
</evidence>
<reference evidence="2 3" key="1">
    <citation type="submission" date="2015-07" db="EMBL/GenBank/DDBJ databases">
        <title>High-quality draft genome sequence of Oceanobacillus caeni HM6, a bacillus isolated from a human feces.</title>
        <authorList>
            <person name="Kumar J."/>
            <person name="Verma M.K."/>
            <person name="Pandey R."/>
            <person name="Bhambi M."/>
            <person name="Chauhan N."/>
        </authorList>
    </citation>
    <scope>NUCLEOTIDE SEQUENCE [LARGE SCALE GENOMIC DNA]</scope>
    <source>
        <strain evidence="2 3">HM6</strain>
    </source>
</reference>
<dbReference type="EMBL" id="LGTK01000012">
    <property type="protein sequence ID" value="KPH76668.1"/>
    <property type="molecule type" value="Genomic_DNA"/>
</dbReference>
<keyword evidence="1" id="KW-1133">Transmembrane helix</keyword>
<evidence type="ECO:0008006" key="4">
    <source>
        <dbReference type="Google" id="ProtNLM"/>
    </source>
</evidence>
<feature type="transmembrane region" description="Helical" evidence="1">
    <location>
        <begin position="21"/>
        <end position="44"/>
    </location>
</feature>
<feature type="transmembrane region" description="Helical" evidence="1">
    <location>
        <begin position="107"/>
        <end position="124"/>
    </location>
</feature>